<keyword evidence="2" id="KW-1185">Reference proteome</keyword>
<dbReference type="Proteomes" id="UP000646738">
    <property type="component" value="Unassembled WGS sequence"/>
</dbReference>
<sequence length="80" mass="9217">MAYIAREQWEERYRGGKGFRRVGERERALRPGPAARGGVRDLVVVRLLYPFVRDRGRVLHGLGERLRDGGGQLFAQHGWE</sequence>
<comment type="caution">
    <text evidence="1">The sequence shown here is derived from an EMBL/GenBank/DDBJ whole genome shotgun (WGS) entry which is preliminary data.</text>
</comment>
<name>A0ABQ3RAR0_STRRR</name>
<protein>
    <submittedName>
        <fullName evidence="1">Uncharacterized protein</fullName>
    </submittedName>
</protein>
<organism evidence="1 2">
    <name type="scientific">Streptomyces rubradiris</name>
    <name type="common">Streptomyces achromogenes subsp. rubradiris</name>
    <dbReference type="NCBI Taxonomy" id="285531"/>
    <lineage>
        <taxon>Bacteria</taxon>
        <taxon>Bacillati</taxon>
        <taxon>Actinomycetota</taxon>
        <taxon>Actinomycetes</taxon>
        <taxon>Kitasatosporales</taxon>
        <taxon>Streptomycetaceae</taxon>
        <taxon>Streptomyces</taxon>
    </lineage>
</organism>
<accession>A0ABQ3RAR0</accession>
<reference evidence="2" key="1">
    <citation type="submission" date="2023-07" db="EMBL/GenBank/DDBJ databases">
        <title>Whole genome shotgun sequence of Streptomyces achromogenes subsp. rubradiris NBRC 14000.</title>
        <authorList>
            <person name="Komaki H."/>
            <person name="Tamura T."/>
        </authorList>
    </citation>
    <scope>NUCLEOTIDE SEQUENCE [LARGE SCALE GENOMIC DNA]</scope>
    <source>
        <strain evidence="2">NBRC 14000</strain>
    </source>
</reference>
<dbReference type="EMBL" id="BNEA01000015">
    <property type="protein sequence ID" value="GHI52942.1"/>
    <property type="molecule type" value="Genomic_DNA"/>
</dbReference>
<gene>
    <name evidence="1" type="ORF">Srubr_27880</name>
</gene>
<evidence type="ECO:0000313" key="1">
    <source>
        <dbReference type="EMBL" id="GHI52942.1"/>
    </source>
</evidence>
<proteinExistence type="predicted"/>
<evidence type="ECO:0000313" key="2">
    <source>
        <dbReference type="Proteomes" id="UP000646738"/>
    </source>
</evidence>